<keyword evidence="3" id="KW-0812">Transmembrane</keyword>
<feature type="transmembrane region" description="Helical" evidence="3">
    <location>
        <begin position="68"/>
        <end position="91"/>
    </location>
</feature>
<dbReference type="SUPFAM" id="SSF53335">
    <property type="entry name" value="S-adenosyl-L-methionine-dependent methyltransferases"/>
    <property type="match status" value="1"/>
</dbReference>
<name>A0A8J2YXX4_9PROT</name>
<keyword evidence="5" id="KW-1185">Reference proteome</keyword>
<reference evidence="4" key="2">
    <citation type="submission" date="2020-09" db="EMBL/GenBank/DDBJ databases">
        <authorList>
            <person name="Sun Q."/>
            <person name="Zhou Y."/>
        </authorList>
    </citation>
    <scope>NUCLEOTIDE SEQUENCE</scope>
    <source>
        <strain evidence="4">CGMCC 1.15725</strain>
    </source>
</reference>
<dbReference type="NCBIfam" id="NF037959">
    <property type="entry name" value="MFS_SpdSyn"/>
    <property type="match status" value="1"/>
</dbReference>
<evidence type="ECO:0000256" key="1">
    <source>
        <dbReference type="ARBA" id="ARBA00023115"/>
    </source>
</evidence>
<comment type="caution">
    <text evidence="4">The sequence shown here is derived from an EMBL/GenBank/DDBJ whole genome shotgun (WGS) entry which is preliminary data.</text>
</comment>
<feature type="transmembrane region" description="Helical" evidence="3">
    <location>
        <begin position="35"/>
        <end position="56"/>
    </location>
</feature>
<dbReference type="InterPro" id="IPR029063">
    <property type="entry name" value="SAM-dependent_MTases_sf"/>
</dbReference>
<gene>
    <name evidence="4" type="ORF">GCM10011611_44970</name>
</gene>
<feature type="region of interest" description="Disordered" evidence="2">
    <location>
        <begin position="678"/>
        <end position="703"/>
    </location>
</feature>
<evidence type="ECO:0000256" key="2">
    <source>
        <dbReference type="SAM" id="MobiDB-lite"/>
    </source>
</evidence>
<dbReference type="EMBL" id="BMJQ01000012">
    <property type="protein sequence ID" value="GGF33721.1"/>
    <property type="molecule type" value="Genomic_DNA"/>
</dbReference>
<dbReference type="PANTHER" id="PTHR43317:SF1">
    <property type="entry name" value="THERMOSPERMINE SYNTHASE ACAULIS5"/>
    <property type="match status" value="1"/>
</dbReference>
<dbReference type="Proteomes" id="UP000646365">
    <property type="component" value="Unassembled WGS sequence"/>
</dbReference>
<feature type="transmembrane region" description="Helical" evidence="3">
    <location>
        <begin position="427"/>
        <end position="446"/>
    </location>
</feature>
<organism evidence="4 5">
    <name type="scientific">Aliidongia dinghuensis</name>
    <dbReference type="NCBI Taxonomy" id="1867774"/>
    <lineage>
        <taxon>Bacteria</taxon>
        <taxon>Pseudomonadati</taxon>
        <taxon>Pseudomonadota</taxon>
        <taxon>Alphaproteobacteria</taxon>
        <taxon>Rhodospirillales</taxon>
        <taxon>Dongiaceae</taxon>
        <taxon>Aliidongia</taxon>
    </lineage>
</organism>
<feature type="transmembrane region" description="Helical" evidence="3">
    <location>
        <begin position="338"/>
        <end position="358"/>
    </location>
</feature>
<feature type="transmembrane region" description="Helical" evidence="3">
    <location>
        <begin position="255"/>
        <end position="275"/>
    </location>
</feature>
<dbReference type="Gene3D" id="3.40.50.150">
    <property type="entry name" value="Vaccinia Virus protein VP39"/>
    <property type="match status" value="1"/>
</dbReference>
<evidence type="ECO:0008006" key="6">
    <source>
        <dbReference type="Google" id="ProtNLM"/>
    </source>
</evidence>
<protein>
    <recommendedName>
        <fullName evidence="6">Spermidine synthase</fullName>
    </recommendedName>
</protein>
<keyword evidence="1" id="KW-0620">Polyamine biosynthesis</keyword>
<feature type="transmembrane region" description="Helical" evidence="3">
    <location>
        <begin position="284"/>
        <end position="303"/>
    </location>
</feature>
<reference evidence="4" key="1">
    <citation type="journal article" date="2014" name="Int. J. Syst. Evol. Microbiol.">
        <title>Complete genome sequence of Corynebacterium casei LMG S-19264T (=DSM 44701T), isolated from a smear-ripened cheese.</title>
        <authorList>
            <consortium name="US DOE Joint Genome Institute (JGI-PGF)"/>
            <person name="Walter F."/>
            <person name="Albersmeier A."/>
            <person name="Kalinowski J."/>
            <person name="Ruckert C."/>
        </authorList>
    </citation>
    <scope>NUCLEOTIDE SEQUENCE</scope>
    <source>
        <strain evidence="4">CGMCC 1.15725</strain>
    </source>
</reference>
<feature type="transmembrane region" description="Helical" evidence="3">
    <location>
        <begin position="395"/>
        <end position="415"/>
    </location>
</feature>
<sequence length="749" mass="80190">MMQLLFGVTLFTGAALLFWIQLVVSKMLLPVLGGSAAVWNTCMVFFQVALLLGYLYAHGSIRRLSGRFMVFLHPVLLLAAASLLPVSVAGLGDPPDDANPIPWLLRALVITVGPPFVVLAGTAPLLQAWFARLGTRSSRDPYFLYAASNLGSLVALASYPTLIEPHLSLVDQNRGWTAAYLLLTVLTALSAGVVWHKERVQPAAGVKPTDVDSTVTEAAPGTVPALLRLRWIVLAFVPSSLLLGVTTHLTTDVAAAPLFWVIPLMLYLLSFVLAFQRVVALPEWLTSQAQALLMVALAVTLLTQQSGEAMPLFVLHLAAFFVTALLCHQEVARLRPPVAQLTEFYLLVSVGGALGGIFNALLAPVVFTGVAEYPLVLVLACLLRPGLRLRRDWLWQAAGDALLPVALLLFVVGVPRYTGLDWTDGNSTITLILVILLALVVFGFAARPIRFGLGIAALLLGSTLGADSDQLLKHVRNFYGVLKVVAQEQPPLHVLFHGTTTHGAQSLDPARRLQPLSYYHPDGPLGQLFDTVGGSSVTANVAVVGLGTGTVACYAHTGEHWTFFEINPAVVSIARDPSLFTFVKDCPAAPAIVLGDARRSLAAAPDGAYGMIILDAFTSDAIPIHLMTREAVRLYLAKLRPGGLIVFHISNRYLDLAPVLADIAGSLGLAARHWSDEDSTDDADDDAASASSGEASTDEKDASEWVVVARAPQDLAAIADDNRWQALKPAAGRRVWTDDYSDLIGALAH</sequence>
<feature type="transmembrane region" description="Helical" evidence="3">
    <location>
        <begin position="175"/>
        <end position="195"/>
    </location>
</feature>
<accession>A0A8J2YXX4</accession>
<feature type="compositionally biased region" description="Acidic residues" evidence="2">
    <location>
        <begin position="678"/>
        <end position="687"/>
    </location>
</feature>
<dbReference type="RefSeq" id="WP_189049977.1">
    <property type="nucleotide sequence ID" value="NZ_BMJQ01000012.1"/>
</dbReference>
<dbReference type="PANTHER" id="PTHR43317">
    <property type="entry name" value="THERMOSPERMINE SYNTHASE ACAULIS5"/>
    <property type="match status" value="1"/>
</dbReference>
<evidence type="ECO:0000313" key="4">
    <source>
        <dbReference type="EMBL" id="GGF33721.1"/>
    </source>
</evidence>
<keyword evidence="3" id="KW-0472">Membrane</keyword>
<evidence type="ECO:0000313" key="5">
    <source>
        <dbReference type="Proteomes" id="UP000646365"/>
    </source>
</evidence>
<keyword evidence="3" id="KW-1133">Transmembrane helix</keyword>
<feature type="transmembrane region" description="Helical" evidence="3">
    <location>
        <begin position="231"/>
        <end position="249"/>
    </location>
</feature>
<dbReference type="GO" id="GO:0006596">
    <property type="term" value="P:polyamine biosynthetic process"/>
    <property type="evidence" value="ECO:0007669"/>
    <property type="project" value="UniProtKB-KW"/>
</dbReference>
<proteinExistence type="predicted"/>
<feature type="transmembrane region" description="Helical" evidence="3">
    <location>
        <begin position="103"/>
        <end position="130"/>
    </location>
</feature>
<feature type="transmembrane region" description="Helical" evidence="3">
    <location>
        <begin position="309"/>
        <end position="326"/>
    </location>
</feature>
<evidence type="ECO:0000256" key="3">
    <source>
        <dbReference type="SAM" id="Phobius"/>
    </source>
</evidence>
<dbReference type="AlphaFoldDB" id="A0A8J2YXX4"/>
<feature type="transmembrane region" description="Helical" evidence="3">
    <location>
        <begin position="142"/>
        <end position="163"/>
    </location>
</feature>